<name>A0A1G2H8A8_9BACT</name>
<evidence type="ECO:0000313" key="2">
    <source>
        <dbReference type="EMBL" id="OGZ58168.1"/>
    </source>
</evidence>
<proteinExistence type="predicted"/>
<feature type="transmembrane region" description="Helical" evidence="1">
    <location>
        <begin position="77"/>
        <end position="96"/>
    </location>
</feature>
<dbReference type="EMBL" id="MHOB01000007">
    <property type="protein sequence ID" value="OGZ58168.1"/>
    <property type="molecule type" value="Genomic_DNA"/>
</dbReference>
<gene>
    <name evidence="2" type="ORF">A3G60_02330</name>
</gene>
<comment type="caution">
    <text evidence="2">The sequence shown here is derived from an EMBL/GenBank/DDBJ whole genome shotgun (WGS) entry which is preliminary data.</text>
</comment>
<keyword evidence="1" id="KW-0472">Membrane</keyword>
<feature type="transmembrane region" description="Helical" evidence="1">
    <location>
        <begin position="149"/>
        <end position="177"/>
    </location>
</feature>
<sequence>MPTLYRLFITTFVVGIALAFGVGYMRFGETALPYITVGVVLAIASFIFGWWINKKIVGVGIRDVAEAYDKAPPNYRLLNGAIVFLLLLLIGITLFSASYPSFDQYRNLILTLWIIFYVALFVVTVRIWSRSWNQWWSQELLKKMTVTGIKSTLVICTFALLAFLYEMISALLEIVFAEPIIPLGPFREKLPNISESMAFIRVLDIAISLYAITYAYFAIRVLRNERARRAENRLTK</sequence>
<keyword evidence="1" id="KW-1133">Transmembrane helix</keyword>
<accession>A0A1G2H8A8</accession>
<feature type="transmembrane region" description="Helical" evidence="1">
    <location>
        <begin position="197"/>
        <end position="219"/>
    </location>
</feature>
<feature type="transmembrane region" description="Helical" evidence="1">
    <location>
        <begin position="108"/>
        <end position="128"/>
    </location>
</feature>
<protein>
    <submittedName>
        <fullName evidence="2">Uncharacterized protein</fullName>
    </submittedName>
</protein>
<dbReference type="AlphaFoldDB" id="A0A1G2H8A8"/>
<evidence type="ECO:0000256" key="1">
    <source>
        <dbReference type="SAM" id="Phobius"/>
    </source>
</evidence>
<organism evidence="2 3">
    <name type="scientific">Candidatus Ryanbacteria bacterium RIFCSPLOWO2_12_FULL_47_9c</name>
    <dbReference type="NCBI Taxonomy" id="1802131"/>
    <lineage>
        <taxon>Bacteria</taxon>
        <taxon>Candidatus Ryaniibacteriota</taxon>
    </lineage>
</organism>
<feature type="transmembrane region" description="Helical" evidence="1">
    <location>
        <begin position="31"/>
        <end position="52"/>
    </location>
</feature>
<reference evidence="2 3" key="1">
    <citation type="journal article" date="2016" name="Nat. Commun.">
        <title>Thousands of microbial genomes shed light on interconnected biogeochemical processes in an aquifer system.</title>
        <authorList>
            <person name="Anantharaman K."/>
            <person name="Brown C.T."/>
            <person name="Hug L.A."/>
            <person name="Sharon I."/>
            <person name="Castelle C.J."/>
            <person name="Probst A.J."/>
            <person name="Thomas B.C."/>
            <person name="Singh A."/>
            <person name="Wilkins M.J."/>
            <person name="Karaoz U."/>
            <person name="Brodie E.L."/>
            <person name="Williams K.H."/>
            <person name="Hubbard S.S."/>
            <person name="Banfield J.F."/>
        </authorList>
    </citation>
    <scope>NUCLEOTIDE SEQUENCE [LARGE SCALE GENOMIC DNA]</scope>
</reference>
<keyword evidence="1" id="KW-0812">Transmembrane</keyword>
<feature type="transmembrane region" description="Helical" evidence="1">
    <location>
        <begin position="7"/>
        <end position="25"/>
    </location>
</feature>
<dbReference type="Proteomes" id="UP000178996">
    <property type="component" value="Unassembled WGS sequence"/>
</dbReference>
<evidence type="ECO:0000313" key="3">
    <source>
        <dbReference type="Proteomes" id="UP000178996"/>
    </source>
</evidence>